<feature type="domain" description="AMP-dependent synthetase/ligase" evidence="8">
    <location>
        <begin position="122"/>
        <end position="547"/>
    </location>
</feature>
<evidence type="ECO:0000313" key="9">
    <source>
        <dbReference type="Proteomes" id="UP000046392"/>
    </source>
</evidence>
<dbReference type="GO" id="GO:0035336">
    <property type="term" value="P:long-chain fatty-acyl-CoA metabolic process"/>
    <property type="evidence" value="ECO:0007669"/>
    <property type="project" value="TreeGrafter"/>
</dbReference>
<dbReference type="Pfam" id="PF00501">
    <property type="entry name" value="AMP-binding"/>
    <property type="match status" value="1"/>
</dbReference>
<dbReference type="Gene3D" id="3.40.50.12780">
    <property type="entry name" value="N-terminal domain of ligase-like"/>
    <property type="match status" value="1"/>
</dbReference>
<evidence type="ECO:0000256" key="4">
    <source>
        <dbReference type="ARBA" id="ARBA00022832"/>
    </source>
</evidence>
<dbReference type="InterPro" id="IPR045851">
    <property type="entry name" value="AMP-bd_C_sf"/>
</dbReference>
<dbReference type="GO" id="GO:0004467">
    <property type="term" value="F:long-chain fatty acid-CoA ligase activity"/>
    <property type="evidence" value="ECO:0007669"/>
    <property type="project" value="UniProtKB-EC"/>
</dbReference>
<reference evidence="10" key="1">
    <citation type="submission" date="2017-02" db="UniProtKB">
        <authorList>
            <consortium name="WormBaseParasite"/>
        </authorList>
    </citation>
    <scope>IDENTIFICATION</scope>
</reference>
<evidence type="ECO:0000256" key="7">
    <source>
        <dbReference type="ARBA" id="ARBA00026121"/>
    </source>
</evidence>
<accession>A0A0N5CC14</accession>
<dbReference type="InterPro" id="IPR000873">
    <property type="entry name" value="AMP-dep_synth/lig_dom"/>
</dbReference>
<dbReference type="Proteomes" id="UP000046392">
    <property type="component" value="Unplaced"/>
</dbReference>
<dbReference type="PANTHER" id="PTHR43272">
    <property type="entry name" value="LONG-CHAIN-FATTY-ACID--COA LIGASE"/>
    <property type="match status" value="1"/>
</dbReference>
<evidence type="ECO:0000256" key="3">
    <source>
        <dbReference type="ARBA" id="ARBA00022741"/>
    </source>
</evidence>
<dbReference type="Gene3D" id="3.30.300.30">
    <property type="match status" value="1"/>
</dbReference>
<evidence type="ECO:0000256" key="5">
    <source>
        <dbReference type="ARBA" id="ARBA00022840"/>
    </source>
</evidence>
<keyword evidence="2" id="KW-0436">Ligase</keyword>
<dbReference type="WBParaSite" id="SPAL_0001542300.1">
    <property type="protein sequence ID" value="SPAL_0001542300.1"/>
    <property type="gene ID" value="SPAL_0001542300"/>
</dbReference>
<keyword evidence="9" id="KW-1185">Reference proteome</keyword>
<dbReference type="GO" id="GO:0030182">
    <property type="term" value="P:neuron differentiation"/>
    <property type="evidence" value="ECO:0007669"/>
    <property type="project" value="TreeGrafter"/>
</dbReference>
<protein>
    <recommendedName>
        <fullName evidence="7">long-chain-fatty-acid--CoA ligase</fullName>
        <ecNumber evidence="7">6.2.1.3</ecNumber>
    </recommendedName>
</protein>
<dbReference type="AlphaFoldDB" id="A0A0N5CC14"/>
<evidence type="ECO:0000259" key="8">
    <source>
        <dbReference type="Pfam" id="PF00501"/>
    </source>
</evidence>
<dbReference type="STRING" id="174720.A0A0N5CC14"/>
<evidence type="ECO:0000256" key="2">
    <source>
        <dbReference type="ARBA" id="ARBA00022598"/>
    </source>
</evidence>
<dbReference type="EC" id="6.2.1.3" evidence="7"/>
<sequence length="724" mass="81177">MANEVGNLKENTNSITLSVIRTISNGLFKVGDIITYPIHYIFFNPKNKLKESTSIKGVRVNTEDCHSPFRNIKSVDKLSSLLFPDSPTLDKVWDRCAQLYSNNPCMGTREIIKIYEEKLPDGRVFHKAKFGKYKWLTYKEVDIQITKLSRAICNLNLPKRCFVVIFAETRAEWQITAQACIKAGLTIVTVYATLGKEAVKSAIKECEGVVLFTTSSHFELVNEISDTIPSIKHLIYFEDRYSPTTVDFKKQHLLKELKTKFVTCELFDSFINTQEHSTEPVISNCREDDVCLIMYTSGSVGHPKGVMLTHKNIIASVVGMLSVITGSSKDVYAAYLPLAHILEVCAEYIALSKGAKIGYSSAQTLFDNAAKIYPGTKGDTAVLKPTIMAAVPAVMDRIYKSVLDKVSNSGVISREIFNICYKRRLKRIEEGYKSLLIDRLVFKKIRNILGGHVRLIISGGAPLSSTSQRFMNVCFGCPVTQGYGLTETCGAATITEQSDLSTGYVGAPLVCNEILLKECPEIGYKPSNMPPQGEILIYGDNVCKGYFNNPQKNKEEFITINGKRYFCTGDIGEVRDDGSIKIIDRKKDLVKTSHGEYISLGKVESNLITHFLVDNICVVVDPEKSYVVALIVPNQKHLTKLAEDLGITGKSWEDICSNDRVKDAIVKELKDYGKRSLEKFEIPSKVFLCHEPWTSVNGLLTEALKLKRNPIHKKYKKEINEMYR</sequence>
<name>A0A0N5CC14_STREA</name>
<proteinExistence type="inferred from homology"/>
<dbReference type="InterPro" id="IPR042099">
    <property type="entry name" value="ANL_N_sf"/>
</dbReference>
<dbReference type="SUPFAM" id="SSF56801">
    <property type="entry name" value="Acetyl-CoA synthetase-like"/>
    <property type="match status" value="1"/>
</dbReference>
<dbReference type="GO" id="GO:0005524">
    <property type="term" value="F:ATP binding"/>
    <property type="evidence" value="ECO:0007669"/>
    <property type="project" value="UniProtKB-KW"/>
</dbReference>
<evidence type="ECO:0000313" key="10">
    <source>
        <dbReference type="WBParaSite" id="SPAL_0001542300.1"/>
    </source>
</evidence>
<dbReference type="PANTHER" id="PTHR43272:SF83">
    <property type="entry name" value="ACYL-COA SYNTHETASE LONG-CHAIN, ISOFORM J"/>
    <property type="match status" value="1"/>
</dbReference>
<dbReference type="GO" id="GO:0005811">
    <property type="term" value="C:lipid droplet"/>
    <property type="evidence" value="ECO:0007669"/>
    <property type="project" value="TreeGrafter"/>
</dbReference>
<evidence type="ECO:0000256" key="6">
    <source>
        <dbReference type="ARBA" id="ARBA00024484"/>
    </source>
</evidence>
<dbReference type="GO" id="GO:0005886">
    <property type="term" value="C:plasma membrane"/>
    <property type="evidence" value="ECO:0007669"/>
    <property type="project" value="TreeGrafter"/>
</dbReference>
<comment type="similarity">
    <text evidence="1">Belongs to the ATP-dependent AMP-binding enzyme family.</text>
</comment>
<evidence type="ECO:0000256" key="1">
    <source>
        <dbReference type="ARBA" id="ARBA00006432"/>
    </source>
</evidence>
<keyword evidence="3" id="KW-0547">Nucleotide-binding</keyword>
<organism evidence="9 10">
    <name type="scientific">Strongyloides papillosus</name>
    <name type="common">Intestinal threadworm</name>
    <dbReference type="NCBI Taxonomy" id="174720"/>
    <lineage>
        <taxon>Eukaryota</taxon>
        <taxon>Metazoa</taxon>
        <taxon>Ecdysozoa</taxon>
        <taxon>Nematoda</taxon>
        <taxon>Chromadorea</taxon>
        <taxon>Rhabditida</taxon>
        <taxon>Tylenchina</taxon>
        <taxon>Panagrolaimomorpha</taxon>
        <taxon>Strongyloidoidea</taxon>
        <taxon>Strongyloididae</taxon>
        <taxon>Strongyloides</taxon>
    </lineage>
</organism>
<keyword evidence="4" id="KW-0276">Fatty acid metabolism</keyword>
<keyword evidence="4" id="KW-0443">Lipid metabolism</keyword>
<keyword evidence="5" id="KW-0067">ATP-binding</keyword>
<comment type="catalytic activity">
    <reaction evidence="6">
        <text>a long-chain fatty acid + ATP + CoA = a long-chain fatty acyl-CoA + AMP + diphosphate</text>
        <dbReference type="Rhea" id="RHEA:15421"/>
        <dbReference type="ChEBI" id="CHEBI:30616"/>
        <dbReference type="ChEBI" id="CHEBI:33019"/>
        <dbReference type="ChEBI" id="CHEBI:57287"/>
        <dbReference type="ChEBI" id="CHEBI:57560"/>
        <dbReference type="ChEBI" id="CHEBI:83139"/>
        <dbReference type="ChEBI" id="CHEBI:456215"/>
        <dbReference type="EC" id="6.2.1.3"/>
    </reaction>
    <physiologicalReaction direction="left-to-right" evidence="6">
        <dbReference type="Rhea" id="RHEA:15422"/>
    </physiologicalReaction>
</comment>
<dbReference type="GO" id="GO:0005783">
    <property type="term" value="C:endoplasmic reticulum"/>
    <property type="evidence" value="ECO:0007669"/>
    <property type="project" value="TreeGrafter"/>
</dbReference>